<protein>
    <submittedName>
        <fullName evidence="7">Centrosomal protein 135</fullName>
    </submittedName>
</protein>
<dbReference type="Proteomes" id="UP000007303">
    <property type="component" value="Unassembled WGS sequence"/>
</dbReference>
<keyword evidence="3" id="KW-0206">Cytoskeleton</keyword>
<dbReference type="GO" id="GO:0005814">
    <property type="term" value="C:centriole"/>
    <property type="evidence" value="ECO:0007669"/>
    <property type="project" value="UniProtKB-SubCell"/>
</dbReference>
<comment type="similarity">
    <text evidence="4">Belongs to the CEP135/TSGA10 family.</text>
</comment>
<accession>H3DJV4</accession>
<dbReference type="SUPFAM" id="SSF57997">
    <property type="entry name" value="Tropomyosin"/>
    <property type="match status" value="1"/>
</dbReference>
<sequence>AMSNAERRFINLRKRLDQLGYRQPLGIDSLPLVEKLFNDLVHTTESLRNVKLSAGKTEKESRNVDALVEPYRLENARITRENNDLHQQLLRLKEENDRVSRELKAQITKLDRETIELKFLNSQYVHKFRCLEKDSKAKSERIQQLQEKNMQAVVQTPGGKKHSIPFRRQRMQIDELIPPALTSAYPVSQPDDPYVADLLQLADRRIHELQEDIIKVKLELENTQERVKHLNTQVELRDDEIKRLNLALKGGRPHDIVSLEAQNLSNEKCIAHLKPSVEYLQETKRTLEEKVMGLQQKKEHVSTEVTNLALKNQELCEELTHIDDLAKRLEMDKERALKTADGELQGAKKELQRQQKIIEDLEDMVTRARRERSEADLEKQNLREQHEKMEGLVTFLEEEKVRLQEKVEKAMVAGFQEKELVLELESMRTKYGVCGRERSPSRLDAFVKSLEEERDYFRQEAERYRRARGATSPSPSPSRSPNRGRSSWSNEDAADTEVLRVLAERDELKAALLGAEKRMENTQDAVKALSTERDHLKMLLKVSPTQNQIVPDCLNRVSTDLKEAEMTIRQMSTEIEALTEKIKATQTSALTDRQAEGRRILDLESAVKSLELERLELRSEIHLLVERREALEQELKSRSTAALHNTEEVAQERAESNALRILKEQMEQALSDAQHRLSAKNNELHAAHETIQALEERMGELSQHGSKHKEDASVLQKSIAALDREKDALQDEVDQKTEKLFVLQEENSKKEKILEDVRLTVKNLESSLVQLQGALNSREREIISLRRQLDACQEELAALKKEKQVVIKENRRLQDDLTTMTRENQAVHAEMEDALHERDELKMRVHSYISEVSRIEKLIATKEQENMDLLNRFRLAHSEAEEREQKLQQAEGLNNSIRLELLSSDTERRQLRDSVNNKEREIQQHIQALQAYEGQVSSLARAMSRLEEDLHKAHEEKTALLSDLASVRELCVKLDSGKELTARQLTVRSMDVERVTAELEDVHSEAELLKKQLASERMTVRNLESLLSTNRQKEFQTQLAASEREAELKMLRERLNYADGKIAEHARDVSLLRGKVSQLETEMDVLRRQLTSERFERERAVQEMRRQGVSLSSLHTAASLNVSGSPRHLSPDHSVL</sequence>
<name>H3DJV4_TETNG</name>
<dbReference type="Ensembl" id="ENSTNIT00000021033.1">
    <property type="protein sequence ID" value="ENSTNIP00000020800.1"/>
    <property type="gene ID" value="ENSTNIG00000017650.1"/>
</dbReference>
<evidence type="ECO:0000313" key="7">
    <source>
        <dbReference type="Ensembl" id="ENSTNIP00000020800.1"/>
    </source>
</evidence>
<evidence type="ECO:0000256" key="2">
    <source>
        <dbReference type="ARBA" id="ARBA00022490"/>
    </source>
</evidence>
<evidence type="ECO:0000256" key="5">
    <source>
        <dbReference type="SAM" id="Coils"/>
    </source>
</evidence>
<keyword evidence="8" id="KW-1185">Reference proteome</keyword>
<comment type="subcellular location">
    <subcellularLocation>
        <location evidence="1">Cytoplasm</location>
        <location evidence="1">Cytoskeleton</location>
        <location evidence="1">Microtubule organizing center</location>
        <location evidence="1">Centrosome</location>
        <location evidence="1">Centriole</location>
    </subcellularLocation>
</comment>
<proteinExistence type="inferred from homology"/>
<dbReference type="FunCoup" id="H3DJV4">
    <property type="interactions" value="850"/>
</dbReference>
<organism evidence="7 8">
    <name type="scientific">Tetraodon nigroviridis</name>
    <name type="common">Spotted green pufferfish</name>
    <name type="synonym">Chelonodon nigroviridis</name>
    <dbReference type="NCBI Taxonomy" id="99883"/>
    <lineage>
        <taxon>Eukaryota</taxon>
        <taxon>Metazoa</taxon>
        <taxon>Chordata</taxon>
        <taxon>Craniata</taxon>
        <taxon>Vertebrata</taxon>
        <taxon>Euteleostomi</taxon>
        <taxon>Actinopterygii</taxon>
        <taxon>Neopterygii</taxon>
        <taxon>Teleostei</taxon>
        <taxon>Neoteleostei</taxon>
        <taxon>Acanthomorphata</taxon>
        <taxon>Eupercaria</taxon>
        <taxon>Tetraodontiformes</taxon>
        <taxon>Tetradontoidea</taxon>
        <taxon>Tetraodontidae</taxon>
        <taxon>Tetraodon</taxon>
    </lineage>
</organism>
<reference evidence="7" key="2">
    <citation type="submission" date="2025-08" db="UniProtKB">
        <authorList>
            <consortium name="Ensembl"/>
        </authorList>
    </citation>
    <scope>IDENTIFICATION</scope>
</reference>
<feature type="coiled-coil region" evidence="5">
    <location>
        <begin position="277"/>
        <end position="304"/>
    </location>
</feature>
<evidence type="ECO:0000256" key="1">
    <source>
        <dbReference type="ARBA" id="ARBA00004114"/>
    </source>
</evidence>
<dbReference type="InterPro" id="IPR051877">
    <property type="entry name" value="Centriole_BasalBody_StrucProt"/>
</dbReference>
<reference evidence="8" key="1">
    <citation type="journal article" date="2004" name="Nature">
        <title>Genome duplication in the teleost fish Tetraodon nigroviridis reveals the early vertebrate proto-karyotype.</title>
        <authorList>
            <person name="Jaillon O."/>
            <person name="Aury J.-M."/>
            <person name="Brunet F."/>
            <person name="Petit J.-L."/>
            <person name="Stange-Thomann N."/>
            <person name="Mauceli E."/>
            <person name="Bouneau L."/>
            <person name="Fischer C."/>
            <person name="Ozouf-Costaz C."/>
            <person name="Bernot A."/>
            <person name="Nicaud S."/>
            <person name="Jaffe D."/>
            <person name="Fisher S."/>
            <person name="Lutfalla G."/>
            <person name="Dossat C."/>
            <person name="Segurens B."/>
            <person name="Dasilva C."/>
            <person name="Salanoubat M."/>
            <person name="Levy M."/>
            <person name="Boudet N."/>
            <person name="Castellano S."/>
            <person name="Anthouard V."/>
            <person name="Jubin C."/>
            <person name="Castelli V."/>
            <person name="Katinka M."/>
            <person name="Vacherie B."/>
            <person name="Biemont C."/>
            <person name="Skalli Z."/>
            <person name="Cattolico L."/>
            <person name="Poulain J."/>
            <person name="De Berardinis V."/>
            <person name="Cruaud C."/>
            <person name="Duprat S."/>
            <person name="Brottier P."/>
            <person name="Coutanceau J.-P."/>
            <person name="Gouzy J."/>
            <person name="Parra G."/>
            <person name="Lardier G."/>
            <person name="Chapple C."/>
            <person name="McKernan K.J."/>
            <person name="McEwan P."/>
            <person name="Bosak S."/>
            <person name="Kellis M."/>
            <person name="Volff J.-N."/>
            <person name="Guigo R."/>
            <person name="Zody M.C."/>
            <person name="Mesirov J."/>
            <person name="Lindblad-Toh K."/>
            <person name="Birren B."/>
            <person name="Nusbaum C."/>
            <person name="Kahn D."/>
            <person name="Robinson-Rechavi M."/>
            <person name="Laudet V."/>
            <person name="Schachter V."/>
            <person name="Quetier F."/>
            <person name="Saurin W."/>
            <person name="Scarpelli C."/>
            <person name="Wincker P."/>
            <person name="Lander E.S."/>
            <person name="Weissenbach J."/>
            <person name="Roest Crollius H."/>
        </authorList>
    </citation>
    <scope>NUCLEOTIDE SEQUENCE [LARGE SCALE GENOMIC DNA]</scope>
</reference>
<evidence type="ECO:0000256" key="4">
    <source>
        <dbReference type="ARBA" id="ARBA00038123"/>
    </source>
</evidence>
<feature type="coiled-coil region" evidence="5">
    <location>
        <begin position="1062"/>
        <end position="1096"/>
    </location>
</feature>
<reference evidence="7" key="3">
    <citation type="submission" date="2025-09" db="UniProtKB">
        <authorList>
            <consortium name="Ensembl"/>
        </authorList>
    </citation>
    <scope>IDENTIFICATION</scope>
</reference>
<evidence type="ECO:0000256" key="6">
    <source>
        <dbReference type="SAM" id="MobiDB-lite"/>
    </source>
</evidence>
<dbReference type="OMA" id="QGRENTM"/>
<feature type="coiled-coil region" evidence="5">
    <location>
        <begin position="992"/>
        <end position="1026"/>
    </location>
</feature>
<keyword evidence="2" id="KW-0963">Cytoplasm</keyword>
<feature type="coiled-coil region" evidence="5">
    <location>
        <begin position="75"/>
        <end position="148"/>
    </location>
</feature>
<feature type="coiled-coil region" evidence="5">
    <location>
        <begin position="337"/>
        <end position="413"/>
    </location>
</feature>
<dbReference type="GeneTree" id="ENSGT00940000165649"/>
<dbReference type="PANTHER" id="PTHR20544">
    <property type="entry name" value="CENTROSOMAL PROTEIN CEP135"/>
    <property type="match status" value="1"/>
</dbReference>
<dbReference type="InParanoid" id="H3DJV4"/>
<dbReference type="STRING" id="99883.ENSTNIP00000020800"/>
<feature type="region of interest" description="Disordered" evidence="6">
    <location>
        <begin position="463"/>
        <end position="492"/>
    </location>
</feature>
<dbReference type="CDD" id="cd22292">
    <property type="entry name" value="cc_Cep135_MBD"/>
    <property type="match status" value="1"/>
</dbReference>
<evidence type="ECO:0000313" key="8">
    <source>
        <dbReference type="Proteomes" id="UP000007303"/>
    </source>
</evidence>
<dbReference type="AlphaFoldDB" id="H3DJV4"/>
<feature type="coiled-coil region" evidence="5">
    <location>
        <begin position="505"/>
        <end position="963"/>
    </location>
</feature>
<keyword evidence="5" id="KW-0175">Coiled coil</keyword>
<feature type="coiled-coil region" evidence="5">
    <location>
        <begin position="199"/>
        <end position="240"/>
    </location>
</feature>
<evidence type="ECO:0000256" key="3">
    <source>
        <dbReference type="ARBA" id="ARBA00023212"/>
    </source>
</evidence>
<feature type="compositionally biased region" description="Low complexity" evidence="6">
    <location>
        <begin position="469"/>
        <end position="490"/>
    </location>
</feature>
<dbReference type="PANTHER" id="PTHR20544:SF1">
    <property type="entry name" value="CENTROSOMAL PROTEIN 135KDA"/>
    <property type="match status" value="1"/>
</dbReference>